<organism evidence="4 5">
    <name type="scientific">Austropuccinia psidii MF-1</name>
    <dbReference type="NCBI Taxonomy" id="1389203"/>
    <lineage>
        <taxon>Eukaryota</taxon>
        <taxon>Fungi</taxon>
        <taxon>Dikarya</taxon>
        <taxon>Basidiomycota</taxon>
        <taxon>Pucciniomycotina</taxon>
        <taxon>Pucciniomycetes</taxon>
        <taxon>Pucciniales</taxon>
        <taxon>Sphaerophragmiaceae</taxon>
        <taxon>Austropuccinia</taxon>
    </lineage>
</organism>
<dbReference type="OrthoDB" id="128646at2759"/>
<evidence type="ECO:0000313" key="4">
    <source>
        <dbReference type="EMBL" id="MBW0465721.1"/>
    </source>
</evidence>
<gene>
    <name evidence="4" type="ORF">O181_005436</name>
</gene>
<dbReference type="PROSITE" id="PS50994">
    <property type="entry name" value="INTEGRASE"/>
    <property type="match status" value="1"/>
</dbReference>
<dbReference type="InterPro" id="IPR043502">
    <property type="entry name" value="DNA/RNA_pol_sf"/>
</dbReference>
<dbReference type="SUPFAM" id="SSF53098">
    <property type="entry name" value="Ribonuclease H-like"/>
    <property type="match status" value="1"/>
</dbReference>
<dbReference type="InterPro" id="IPR036397">
    <property type="entry name" value="RNaseH_sf"/>
</dbReference>
<evidence type="ECO:0000259" key="3">
    <source>
        <dbReference type="PROSITE" id="PS50994"/>
    </source>
</evidence>
<keyword evidence="2" id="KW-0511">Multifunctional enzyme</keyword>
<dbReference type="Proteomes" id="UP000765509">
    <property type="component" value="Unassembled WGS sequence"/>
</dbReference>
<dbReference type="GO" id="GO:0003824">
    <property type="term" value="F:catalytic activity"/>
    <property type="evidence" value="ECO:0007669"/>
    <property type="project" value="UniProtKB-KW"/>
</dbReference>
<comment type="caution">
    <text evidence="4">The sequence shown here is derived from an EMBL/GenBank/DDBJ whole genome shotgun (WGS) entry which is preliminary data.</text>
</comment>
<feature type="domain" description="Integrase catalytic" evidence="3">
    <location>
        <begin position="202"/>
        <end position="354"/>
    </location>
</feature>
<accession>A0A9Q3BH90</accession>
<evidence type="ECO:0000256" key="1">
    <source>
        <dbReference type="ARBA" id="ARBA00022884"/>
    </source>
</evidence>
<dbReference type="Pfam" id="PF17919">
    <property type="entry name" value="RT_RNaseH_2"/>
    <property type="match status" value="1"/>
</dbReference>
<keyword evidence="5" id="KW-1185">Reference proteome</keyword>
<dbReference type="InterPro" id="IPR050951">
    <property type="entry name" value="Retrovirus_Pol_polyprotein"/>
</dbReference>
<keyword evidence="1" id="KW-0694">RNA-binding</keyword>
<dbReference type="Gene3D" id="3.30.420.10">
    <property type="entry name" value="Ribonuclease H-like superfamily/Ribonuclease H"/>
    <property type="match status" value="1"/>
</dbReference>
<dbReference type="InterPro" id="IPR041577">
    <property type="entry name" value="RT_RNaseH_2"/>
</dbReference>
<dbReference type="GO" id="GO:0003723">
    <property type="term" value="F:RNA binding"/>
    <property type="evidence" value="ECO:0007669"/>
    <property type="project" value="UniProtKB-KW"/>
</dbReference>
<dbReference type="GO" id="GO:0005634">
    <property type="term" value="C:nucleus"/>
    <property type="evidence" value="ECO:0007669"/>
    <property type="project" value="UniProtKB-ARBA"/>
</dbReference>
<protein>
    <recommendedName>
        <fullName evidence="3">Integrase catalytic domain-containing protein</fullName>
    </recommendedName>
</protein>
<dbReference type="InterPro" id="IPR012337">
    <property type="entry name" value="RNaseH-like_sf"/>
</dbReference>
<dbReference type="AlphaFoldDB" id="A0A9Q3BH90"/>
<proteinExistence type="predicted"/>
<dbReference type="EMBL" id="AVOT02001109">
    <property type="protein sequence ID" value="MBW0465721.1"/>
    <property type="molecule type" value="Genomic_DNA"/>
</dbReference>
<evidence type="ECO:0000313" key="5">
    <source>
        <dbReference type="Proteomes" id="UP000765509"/>
    </source>
</evidence>
<dbReference type="SUPFAM" id="SSF56672">
    <property type="entry name" value="DNA/RNA polymerases"/>
    <property type="match status" value="1"/>
</dbReference>
<dbReference type="PANTHER" id="PTHR37984">
    <property type="entry name" value="PROTEIN CBG26694"/>
    <property type="match status" value="1"/>
</dbReference>
<dbReference type="InterPro" id="IPR001584">
    <property type="entry name" value="Integrase_cat-core"/>
</dbReference>
<sequence length="354" mass="40409">MSELPEKISLFLITHYTKWVVEFPSFPSFGWDFFIIDSPKGEYLILCYYFLYHFNPIIDWKKRLITYYSSHKDSSGINSSTSNYLATAVNSVTLIKDVGEDVAISSAHLFQGDIDLSFHSSLEEQWDEEEELEEIENVLKVVPPAYHQYLDVFSKVKAEKLSPHCACDHYIKLEGLLPPEALNQLQILKEAFTTASILSHCNPSIPNMVETNASDFALGAVLSQVNDSGKHPIAFDSYKLLPVVVDRFSKREIFIPAYGTITSLNLAQILISHVFSKHGLPVIIVSDRGSLFASSFWTNLCQQLKISRDLSASFHPKTDVQTERVNQTLERYLWMYVSYHQDDWHTWLPLAELA</sequence>
<reference evidence="4" key="1">
    <citation type="submission" date="2021-03" db="EMBL/GenBank/DDBJ databases">
        <title>Draft genome sequence of rust myrtle Austropuccinia psidii MF-1, a brazilian biotype.</title>
        <authorList>
            <person name="Quecine M.C."/>
            <person name="Pachon D.M.R."/>
            <person name="Bonatelli M.L."/>
            <person name="Correr F.H."/>
            <person name="Franceschini L.M."/>
            <person name="Leite T.F."/>
            <person name="Margarido G.R.A."/>
            <person name="Almeida C.A."/>
            <person name="Ferrarezi J.A."/>
            <person name="Labate C.A."/>
        </authorList>
    </citation>
    <scope>NUCLEOTIDE SEQUENCE</scope>
    <source>
        <strain evidence="4">MF-1</strain>
    </source>
</reference>
<dbReference type="GO" id="GO:0015074">
    <property type="term" value="P:DNA integration"/>
    <property type="evidence" value="ECO:0007669"/>
    <property type="project" value="InterPro"/>
</dbReference>
<name>A0A9Q3BH90_9BASI</name>
<dbReference type="PANTHER" id="PTHR37984:SF5">
    <property type="entry name" value="PROTEIN NYNRIN-LIKE"/>
    <property type="match status" value="1"/>
</dbReference>
<evidence type="ECO:0000256" key="2">
    <source>
        <dbReference type="ARBA" id="ARBA00023268"/>
    </source>
</evidence>